<comment type="subcellular location">
    <subcellularLocation>
        <location evidence="1">Nucleus</location>
    </subcellularLocation>
</comment>
<dbReference type="OrthoDB" id="3938623at2759"/>
<proteinExistence type="inferred from homology"/>
<feature type="compositionally biased region" description="Basic and acidic residues" evidence="7">
    <location>
        <begin position="521"/>
        <end position="550"/>
    </location>
</feature>
<organism evidence="9 10">
    <name type="scientific">Lachancea fermentati</name>
    <name type="common">Zygosaccharomyces fermentati</name>
    <dbReference type="NCBI Taxonomy" id="4955"/>
    <lineage>
        <taxon>Eukaryota</taxon>
        <taxon>Fungi</taxon>
        <taxon>Dikarya</taxon>
        <taxon>Ascomycota</taxon>
        <taxon>Saccharomycotina</taxon>
        <taxon>Saccharomycetes</taxon>
        <taxon>Saccharomycetales</taxon>
        <taxon>Saccharomycetaceae</taxon>
        <taxon>Lachancea</taxon>
    </lineage>
</organism>
<dbReference type="PANTHER" id="PTHR18034:SF3">
    <property type="entry name" value="PRE-MRNA-SPLICING FACTOR CWC22 HOMOLOG"/>
    <property type="match status" value="1"/>
</dbReference>
<dbReference type="Proteomes" id="UP000190831">
    <property type="component" value="Chromosome E"/>
</dbReference>
<dbReference type="GO" id="GO:0003723">
    <property type="term" value="F:RNA binding"/>
    <property type="evidence" value="ECO:0007669"/>
    <property type="project" value="InterPro"/>
</dbReference>
<feature type="region of interest" description="Disordered" evidence="7">
    <location>
        <begin position="515"/>
        <end position="601"/>
    </location>
</feature>
<keyword evidence="5" id="KW-0539">Nucleus</keyword>
<dbReference type="InterPro" id="IPR050781">
    <property type="entry name" value="CWC22_splicing_factor"/>
</dbReference>
<reference evidence="10" key="1">
    <citation type="submission" date="2016-03" db="EMBL/GenBank/DDBJ databases">
        <authorList>
            <person name="Devillers H."/>
        </authorList>
    </citation>
    <scope>NUCLEOTIDE SEQUENCE [LARGE SCALE GENOMIC DNA]</scope>
</reference>
<dbReference type="PANTHER" id="PTHR18034">
    <property type="entry name" value="CELL CYCLE CONTROL PROTEIN CWF22-RELATED"/>
    <property type="match status" value="1"/>
</dbReference>
<dbReference type="InterPro" id="IPR003890">
    <property type="entry name" value="MIF4G-like_typ-3"/>
</dbReference>
<comment type="similarity">
    <text evidence="2">Belongs to the CWC22 family.</text>
</comment>
<feature type="compositionally biased region" description="Basic residues" evidence="7">
    <location>
        <begin position="563"/>
        <end position="589"/>
    </location>
</feature>
<evidence type="ECO:0000256" key="6">
    <source>
        <dbReference type="ARBA" id="ARBA00040804"/>
    </source>
</evidence>
<dbReference type="InterPro" id="IPR016024">
    <property type="entry name" value="ARM-type_fold"/>
</dbReference>
<evidence type="ECO:0000256" key="3">
    <source>
        <dbReference type="ARBA" id="ARBA00022664"/>
    </source>
</evidence>
<keyword evidence="3" id="KW-0507">mRNA processing</keyword>
<dbReference type="Pfam" id="PF02847">
    <property type="entry name" value="MA3"/>
    <property type="match status" value="1"/>
</dbReference>
<accession>A0A1G4MDX2</accession>
<evidence type="ECO:0000256" key="1">
    <source>
        <dbReference type="ARBA" id="ARBA00004123"/>
    </source>
</evidence>
<evidence type="ECO:0000256" key="4">
    <source>
        <dbReference type="ARBA" id="ARBA00023187"/>
    </source>
</evidence>
<keyword evidence="4" id="KW-0508">mRNA splicing</keyword>
<dbReference type="EMBL" id="LT598488">
    <property type="protein sequence ID" value="SCW02134.1"/>
    <property type="molecule type" value="Genomic_DNA"/>
</dbReference>
<dbReference type="SUPFAM" id="SSF48371">
    <property type="entry name" value="ARM repeat"/>
    <property type="match status" value="1"/>
</dbReference>
<dbReference type="GO" id="GO:0071013">
    <property type="term" value="C:catalytic step 2 spliceosome"/>
    <property type="evidence" value="ECO:0007669"/>
    <property type="project" value="TreeGrafter"/>
</dbReference>
<dbReference type="AlphaFoldDB" id="A0A1G4MDX2"/>
<evidence type="ECO:0000313" key="10">
    <source>
        <dbReference type="Proteomes" id="UP000190831"/>
    </source>
</evidence>
<evidence type="ECO:0000313" key="9">
    <source>
        <dbReference type="EMBL" id="SCW02134.1"/>
    </source>
</evidence>
<evidence type="ECO:0000256" key="2">
    <source>
        <dbReference type="ARBA" id="ARBA00006856"/>
    </source>
</evidence>
<sequence length="601" mass="69961">MSSSISEDETIQRKNWEYISHFIDDLMEKLDVSNVEDCYWALFQVNFVRARRVLIKSILNHQERYVKKSISHAALAALINSVDPRIGEELAKEATSLFLKGYERDDKRLCYTMIEFIAELFNYEVVHEILILQIFHLLTENLNESSSGLVILFMTLTGKRLALLSKTAHNLVYERLRSFLQEQTLKKETCERIERLFDLRRRNYPSTPPRLNLPNHDILTHTLIIDLDEPFFPTETLEAFDYDPNFFETEEAFEKLRTRVLAENQAPTPNNLNEAIRDKSEANDLQFKKKIYLVLKGSLSGDEAAHKLLKLRVNDREKDKIAEILVLACSQEVTYSKFYGVISERLCCGHRSWQRSFRTIFRRNYVDIDNLEAKQIRNIGKFWGHLLASDYVGFEVMQYIHITEDETTSAGRVFLKFLFQELVAELGLRVLKERLEEPYIQPFVQDVFPLNNMENVRFSVNFFTAIGLGGLTDKMRERLLILEDTKRDQISRSQLSKQFNPRNAILSEAGANVGDIISGNGEEKSKMTETDPEVNKKPVELESAPREREQQLAQETDSNSARNRARTQKRRSRTPIRRRSRTPIRKRSRSPSSRTFLADKA</sequence>
<dbReference type="SMART" id="SM00543">
    <property type="entry name" value="MIF4G"/>
    <property type="match status" value="1"/>
</dbReference>
<keyword evidence="10" id="KW-1185">Reference proteome</keyword>
<dbReference type="SMART" id="SM00544">
    <property type="entry name" value="MA3"/>
    <property type="match status" value="1"/>
</dbReference>
<dbReference type="InterPro" id="IPR003891">
    <property type="entry name" value="Initiation_fac_eIF4g_MI"/>
</dbReference>
<dbReference type="GO" id="GO:0000398">
    <property type="term" value="P:mRNA splicing, via spliceosome"/>
    <property type="evidence" value="ECO:0007669"/>
    <property type="project" value="TreeGrafter"/>
</dbReference>
<feature type="compositionally biased region" description="Polar residues" evidence="7">
    <location>
        <begin position="551"/>
        <end position="562"/>
    </location>
</feature>
<gene>
    <name evidence="9" type="ORF">LAFE_0E14928G</name>
</gene>
<evidence type="ECO:0000256" key="7">
    <source>
        <dbReference type="SAM" id="MobiDB-lite"/>
    </source>
</evidence>
<dbReference type="OMA" id="VIEGCCE"/>
<feature type="domain" description="MI" evidence="8">
    <location>
        <begin position="286"/>
        <end position="402"/>
    </location>
</feature>
<dbReference type="PROSITE" id="PS51366">
    <property type="entry name" value="MI"/>
    <property type="match status" value="1"/>
</dbReference>
<evidence type="ECO:0000256" key="5">
    <source>
        <dbReference type="ARBA" id="ARBA00023242"/>
    </source>
</evidence>
<evidence type="ECO:0000259" key="8">
    <source>
        <dbReference type="PROSITE" id="PS51366"/>
    </source>
</evidence>
<dbReference type="STRING" id="4955.A0A1G4MDX2"/>
<protein>
    <recommendedName>
        <fullName evidence="6">Pre-mRNA-splicing factor CWC22</fullName>
    </recommendedName>
</protein>
<dbReference type="Gene3D" id="1.25.40.180">
    <property type="match status" value="1"/>
</dbReference>
<name>A0A1G4MDX2_LACFM</name>